<keyword evidence="3" id="KW-1185">Reference proteome</keyword>
<name>A0A4Q9JTD0_9BACT</name>
<proteinExistence type="predicted"/>
<accession>A0A4Q9JTD0</accession>
<dbReference type="GO" id="GO:0004315">
    <property type="term" value="F:3-oxoacyl-[acyl-carrier-protein] synthase activity"/>
    <property type="evidence" value="ECO:0007669"/>
    <property type="project" value="InterPro"/>
</dbReference>
<comment type="caution">
    <text evidence="2">The sequence shown here is derived from an EMBL/GenBank/DDBJ whole genome shotgun (WGS) entry which is preliminary data.</text>
</comment>
<dbReference type="Gene3D" id="3.40.47.10">
    <property type="match status" value="1"/>
</dbReference>
<evidence type="ECO:0000259" key="1">
    <source>
        <dbReference type="Pfam" id="PF08545"/>
    </source>
</evidence>
<gene>
    <name evidence="2" type="ORF">DU473_06075</name>
</gene>
<dbReference type="OrthoDB" id="9815506at2"/>
<dbReference type="RefSeq" id="WP_131186720.1">
    <property type="nucleotide sequence ID" value="NZ_QPGR01000011.1"/>
</dbReference>
<dbReference type="Pfam" id="PF08545">
    <property type="entry name" value="ACP_syn_III"/>
    <property type="match status" value="1"/>
</dbReference>
<evidence type="ECO:0000313" key="3">
    <source>
        <dbReference type="Proteomes" id="UP000292583"/>
    </source>
</evidence>
<dbReference type="AlphaFoldDB" id="A0A4Q9JTD0"/>
<dbReference type="InterPro" id="IPR016039">
    <property type="entry name" value="Thiolase-like"/>
</dbReference>
<dbReference type="GO" id="GO:0044550">
    <property type="term" value="P:secondary metabolite biosynthetic process"/>
    <property type="evidence" value="ECO:0007669"/>
    <property type="project" value="TreeGrafter"/>
</dbReference>
<dbReference type="PANTHER" id="PTHR34069:SF2">
    <property type="entry name" value="BETA-KETOACYL-[ACYL-CARRIER-PROTEIN] SYNTHASE III"/>
    <property type="match status" value="1"/>
</dbReference>
<dbReference type="GO" id="GO:0006633">
    <property type="term" value="P:fatty acid biosynthetic process"/>
    <property type="evidence" value="ECO:0007669"/>
    <property type="project" value="InterPro"/>
</dbReference>
<evidence type="ECO:0000313" key="2">
    <source>
        <dbReference type="EMBL" id="TBR80138.1"/>
    </source>
</evidence>
<protein>
    <submittedName>
        <fullName evidence="2">3-oxoacyl-ACP synthase</fullName>
    </submittedName>
</protein>
<sequence length="337" mass="38586">MKLTINNHSIKAISVVLPKNFRTQQEELSYIGLSENKFKILQQNSGILNHFISDENTYASDLASKALEELLNQNLIKKDEIDALIFASFTPDFLAPSCSSLIHKNLKLDNRTLCFDMNAFCWGFLQGILQAFSLLDYPNIKKVILLCASVKSKKINPKDKITFLNTSDSASAILIEKTNDQQKAFYSQNIFSEFVLEETSPLKAFNENANEFGKTDGNLFFSFVMEKFPLFFEEFFNYFKQEKQEIDYFLFQSSNAFFREKLLHTLKLKNNFNDSLREYGDTLINKLVLDLICLQKQSAGGGIKDLCLGSFGTGIVFNILKLKLDFNELKSFIKILE</sequence>
<dbReference type="Proteomes" id="UP000292583">
    <property type="component" value="Unassembled WGS sequence"/>
</dbReference>
<feature type="domain" description="Beta-ketoacyl-[acyl-carrier-protein] synthase III N-terminal" evidence="1">
    <location>
        <begin position="115"/>
        <end position="188"/>
    </location>
</feature>
<organism evidence="2 3">
    <name type="scientific">Campylobacter novaezeelandiae</name>
    <dbReference type="NCBI Taxonomy" id="2267891"/>
    <lineage>
        <taxon>Bacteria</taxon>
        <taxon>Pseudomonadati</taxon>
        <taxon>Campylobacterota</taxon>
        <taxon>Epsilonproteobacteria</taxon>
        <taxon>Campylobacterales</taxon>
        <taxon>Campylobacteraceae</taxon>
        <taxon>Campylobacter</taxon>
    </lineage>
</organism>
<dbReference type="SUPFAM" id="SSF53901">
    <property type="entry name" value="Thiolase-like"/>
    <property type="match status" value="2"/>
</dbReference>
<dbReference type="EMBL" id="QPGR01000011">
    <property type="protein sequence ID" value="TBR80138.1"/>
    <property type="molecule type" value="Genomic_DNA"/>
</dbReference>
<dbReference type="InterPro" id="IPR013751">
    <property type="entry name" value="ACP_syn_III_N"/>
</dbReference>
<dbReference type="PANTHER" id="PTHR34069">
    <property type="entry name" value="3-OXOACYL-[ACYL-CARRIER-PROTEIN] SYNTHASE 3"/>
    <property type="match status" value="1"/>
</dbReference>
<reference evidence="2 3" key="1">
    <citation type="submission" date="2018-07" db="EMBL/GenBank/DDBJ databases">
        <title>Campylobacter zealandensis sp. nov., isolated from birds and water in New Zealand.</title>
        <authorList>
            <person name="Wilkinson D.A."/>
            <person name="Biggs P.J."/>
            <person name="French N.P."/>
            <person name="Midwinter A.C."/>
        </authorList>
    </citation>
    <scope>NUCLEOTIDE SEQUENCE [LARGE SCALE GENOMIC DNA]</scope>
    <source>
        <strain evidence="2 3">B423b</strain>
    </source>
</reference>